<dbReference type="Pfam" id="PF00617">
    <property type="entry name" value="RasGEF"/>
    <property type="match status" value="1"/>
</dbReference>
<sequence>MAQLLDDTHSLTKVILSDNQLDSSLPSPAGSFVSKESYSTAISSPTHVDPENSPITKSTPVTHSSSLILPQNLRKSISVDSFVHYGRETLSPVVTRPNRGHTGSALEPPTGLVGLRREFNHVNQPGRSRGDSISSVKSSLAEDSDADRSDTYNSSTERYRQTLKPQDQVRSFVPGGELPLPSRTPTLSTTSSMSSIMSSTTSSSTQEAAPSLRSASSPQSPARPIVSAGRTRSGSLGVYSQNTRRIQINTQIASEQNQAITLAVVGTAGCGKSVAIRKGLKNNNLSEPSGPLPGPHPSIRHTRSTGTFIRDEGVECPLHVIEVDVISEILQSPITPLDYLPEALKIDGVIVCYDASDESSFRPVEDLLKAYRSLQFPVIVIACKSDLERKVDPLSASEILLQYDVGLVEVNHNENGKEKMKRSFDYLLRAILRERRNGSSRSRFSEDYRNPASPEIVNASPSWDRPDGSRTATPTASSASSLNHIPIPGQIALQSSLPTIPASRTTSVPNSPTRARSTGDLLCDQSSRYNGPSEVHQPTIETTISTTSVDNENANVDRSPTSELSPPTKVENKDKEMRPAQWATLDELLDKLLFLSVSGDDPTFVTHFLLTYRRFASPRSLLLAMQKRMRQLDNPSGDPMFACFAQMKICHLLEIWIRDYSYDFAVRGAAGALSALIKSIISKTYLLHYGSDFLPFLEVLPTLVDRDSSWALKVDDAADSDDSYSLLEDDDESIKSATKLTSSPPEDLGKTSISIPSRSRKSSIPLLSAKVLFPSSGGYNGSIDSDNAEFTTKQQLRELVKLANEVNMIDSGEMAQEITRIEKQSFLEIEPRHWLHFTLVSGKKDPETNTIARFNAMSNHLADWVVSLILCHDRPRDRARQIEKFVDVAQKLRGLNNYSALRAFVAGINNSTFAGDQTMEKFKQRSPDSAKTLRSWDVLLQAIRAHRAYRLALRNTKGATIPALEVHMSDLIRAHEANDDVKSGDPTKIHWGKFNMMGRFITSTTQCQAQCRSATDYNFPERQHIGNLLITKYLMDDEMQKSRIAPPDNDYEEFSGGFPAATTATQYKPPRDMARLRRIFFR</sequence>
<gene>
    <name evidence="6" type="ORF">C8J55DRAFT_504767</name>
</gene>
<dbReference type="PROSITE" id="PS50212">
    <property type="entry name" value="RASGEF_NTER"/>
    <property type="match status" value="1"/>
</dbReference>
<dbReference type="InterPro" id="IPR008937">
    <property type="entry name" value="Ras-like_GEF"/>
</dbReference>
<dbReference type="SUPFAM" id="SSF48366">
    <property type="entry name" value="Ras GEF"/>
    <property type="match status" value="1"/>
</dbReference>
<feature type="region of interest" description="Disordered" evidence="3">
    <location>
        <begin position="121"/>
        <end position="238"/>
    </location>
</feature>
<evidence type="ECO:0000256" key="1">
    <source>
        <dbReference type="ARBA" id="ARBA00022658"/>
    </source>
</evidence>
<evidence type="ECO:0000259" key="4">
    <source>
        <dbReference type="PROSITE" id="PS50009"/>
    </source>
</evidence>
<reference evidence="6" key="2">
    <citation type="journal article" date="2023" name="Proc. Natl. Acad. Sci. U.S.A.">
        <title>A global phylogenomic analysis of the shiitake genus Lentinula.</title>
        <authorList>
            <person name="Sierra-Patev S."/>
            <person name="Min B."/>
            <person name="Naranjo-Ortiz M."/>
            <person name="Looney B."/>
            <person name="Konkel Z."/>
            <person name="Slot J.C."/>
            <person name="Sakamoto Y."/>
            <person name="Steenwyk J.L."/>
            <person name="Rokas A."/>
            <person name="Carro J."/>
            <person name="Camarero S."/>
            <person name="Ferreira P."/>
            <person name="Molpeceres G."/>
            <person name="Ruiz-Duenas F.J."/>
            <person name="Serrano A."/>
            <person name="Henrissat B."/>
            <person name="Drula E."/>
            <person name="Hughes K.W."/>
            <person name="Mata J.L."/>
            <person name="Ishikawa N.K."/>
            <person name="Vargas-Isla R."/>
            <person name="Ushijima S."/>
            <person name="Smith C.A."/>
            <person name="Donoghue J."/>
            <person name="Ahrendt S."/>
            <person name="Andreopoulos W."/>
            <person name="He G."/>
            <person name="LaButti K."/>
            <person name="Lipzen A."/>
            <person name="Ng V."/>
            <person name="Riley R."/>
            <person name="Sandor L."/>
            <person name="Barry K."/>
            <person name="Martinez A.T."/>
            <person name="Xiao Y."/>
            <person name="Gibbons J.G."/>
            <person name="Terashima K."/>
            <person name="Grigoriev I.V."/>
            <person name="Hibbett D."/>
        </authorList>
    </citation>
    <scope>NUCLEOTIDE SEQUENCE</scope>
    <source>
        <strain evidence="6">Sp2 HRB7682 ss15</strain>
    </source>
</reference>
<dbReference type="Gene3D" id="1.10.840.10">
    <property type="entry name" value="Ras guanine-nucleotide exchange factors catalytic domain"/>
    <property type="match status" value="1"/>
</dbReference>
<dbReference type="Gene3D" id="3.40.50.300">
    <property type="entry name" value="P-loop containing nucleotide triphosphate hydrolases"/>
    <property type="match status" value="1"/>
</dbReference>
<dbReference type="PANTHER" id="PTHR23113">
    <property type="entry name" value="GUANINE NUCLEOTIDE EXCHANGE FACTOR"/>
    <property type="match status" value="1"/>
</dbReference>
<dbReference type="PANTHER" id="PTHR23113:SF348">
    <property type="entry name" value="GUANYL-NUCLEOTIDE EXCHANGE FACTOR RASGEF, PUTATIVE (AFU_ORTHOLOGUE AFUA_1G04700)-RELATED"/>
    <property type="match status" value="1"/>
</dbReference>
<dbReference type="EMBL" id="JANVFS010000007">
    <property type="protein sequence ID" value="KAJ4489275.1"/>
    <property type="molecule type" value="Genomic_DNA"/>
</dbReference>
<dbReference type="CDD" id="cd06224">
    <property type="entry name" value="REM"/>
    <property type="match status" value="1"/>
</dbReference>
<dbReference type="GO" id="GO:0005886">
    <property type="term" value="C:plasma membrane"/>
    <property type="evidence" value="ECO:0007669"/>
    <property type="project" value="TreeGrafter"/>
</dbReference>
<evidence type="ECO:0000256" key="2">
    <source>
        <dbReference type="PROSITE-ProRule" id="PRU00168"/>
    </source>
</evidence>
<dbReference type="InterPro" id="IPR027417">
    <property type="entry name" value="P-loop_NTPase"/>
</dbReference>
<dbReference type="Proteomes" id="UP001150238">
    <property type="component" value="Unassembled WGS sequence"/>
</dbReference>
<feature type="compositionally biased region" description="Polar residues" evidence="3">
    <location>
        <begin position="121"/>
        <end position="138"/>
    </location>
</feature>
<dbReference type="InterPro" id="IPR023578">
    <property type="entry name" value="Ras_GEF_dom_sf"/>
</dbReference>
<dbReference type="SUPFAM" id="SSF52540">
    <property type="entry name" value="P-loop containing nucleoside triphosphate hydrolases"/>
    <property type="match status" value="1"/>
</dbReference>
<dbReference type="InterPro" id="IPR000651">
    <property type="entry name" value="Ras-like_Gua-exchang_fac_N"/>
</dbReference>
<feature type="compositionally biased region" description="Polar residues" evidence="3">
    <location>
        <begin position="53"/>
        <end position="63"/>
    </location>
</feature>
<feature type="compositionally biased region" description="Polar residues" evidence="3">
    <location>
        <begin position="539"/>
        <end position="565"/>
    </location>
</feature>
<comment type="caution">
    <text evidence="6">The sequence shown here is derived from an EMBL/GenBank/DDBJ whole genome shotgun (WGS) entry which is preliminary data.</text>
</comment>
<feature type="compositionally biased region" description="Low complexity" evidence="3">
    <location>
        <begin position="469"/>
        <end position="481"/>
    </location>
</feature>
<feature type="domain" description="N-terminal Ras-GEF" evidence="5">
    <location>
        <begin position="576"/>
        <end position="701"/>
    </location>
</feature>
<feature type="region of interest" description="Disordered" evidence="3">
    <location>
        <begin position="439"/>
        <end position="483"/>
    </location>
</feature>
<evidence type="ECO:0000313" key="6">
    <source>
        <dbReference type="EMBL" id="KAJ4489275.1"/>
    </source>
</evidence>
<organism evidence="6 7">
    <name type="scientific">Lentinula lateritia</name>
    <dbReference type="NCBI Taxonomy" id="40482"/>
    <lineage>
        <taxon>Eukaryota</taxon>
        <taxon>Fungi</taxon>
        <taxon>Dikarya</taxon>
        <taxon>Basidiomycota</taxon>
        <taxon>Agaricomycotina</taxon>
        <taxon>Agaricomycetes</taxon>
        <taxon>Agaricomycetidae</taxon>
        <taxon>Agaricales</taxon>
        <taxon>Marasmiineae</taxon>
        <taxon>Omphalotaceae</taxon>
        <taxon>Lentinula</taxon>
    </lineage>
</organism>
<reference evidence="6" key="1">
    <citation type="submission" date="2022-08" db="EMBL/GenBank/DDBJ databases">
        <authorList>
            <consortium name="DOE Joint Genome Institute"/>
            <person name="Min B."/>
            <person name="Riley R."/>
            <person name="Sierra-Patev S."/>
            <person name="Naranjo-Ortiz M."/>
            <person name="Looney B."/>
            <person name="Konkel Z."/>
            <person name="Slot J.C."/>
            <person name="Sakamoto Y."/>
            <person name="Steenwyk J.L."/>
            <person name="Rokas A."/>
            <person name="Carro J."/>
            <person name="Camarero S."/>
            <person name="Ferreira P."/>
            <person name="Molpeceres G."/>
            <person name="Ruiz-Duenas F.J."/>
            <person name="Serrano A."/>
            <person name="Henrissat B."/>
            <person name="Drula E."/>
            <person name="Hughes K.W."/>
            <person name="Mata J.L."/>
            <person name="Ishikawa N.K."/>
            <person name="Vargas-Isla R."/>
            <person name="Ushijima S."/>
            <person name="Smith C.A."/>
            <person name="Ahrendt S."/>
            <person name="Andreopoulos W."/>
            <person name="He G."/>
            <person name="Labutti K."/>
            <person name="Lipzen A."/>
            <person name="Ng V."/>
            <person name="Sandor L."/>
            <person name="Barry K."/>
            <person name="Martinez A.T."/>
            <person name="Xiao Y."/>
            <person name="Gibbons J.G."/>
            <person name="Terashima K."/>
            <person name="Hibbett D.S."/>
            <person name="Grigoriev I.V."/>
        </authorList>
    </citation>
    <scope>NUCLEOTIDE SEQUENCE</scope>
    <source>
        <strain evidence="6">Sp2 HRB7682 ss15</strain>
    </source>
</reference>
<dbReference type="AlphaFoldDB" id="A0A9W9AUV2"/>
<dbReference type="Pfam" id="PF00618">
    <property type="entry name" value="RasGEF_N"/>
    <property type="match status" value="1"/>
</dbReference>
<dbReference type="InterPro" id="IPR036964">
    <property type="entry name" value="RASGEF_cat_dom_sf"/>
</dbReference>
<protein>
    <submittedName>
        <fullName evidence="6">Ras guanine nucleotide exchange factor domain-containing protein</fullName>
    </submittedName>
</protein>
<feature type="compositionally biased region" description="Polar residues" evidence="3">
    <location>
        <begin position="501"/>
        <end position="516"/>
    </location>
</feature>
<dbReference type="GO" id="GO:0007265">
    <property type="term" value="P:Ras protein signal transduction"/>
    <property type="evidence" value="ECO:0007669"/>
    <property type="project" value="TreeGrafter"/>
</dbReference>
<name>A0A9W9AUV2_9AGAR</name>
<feature type="region of interest" description="Disordered" evidence="3">
    <location>
        <begin position="43"/>
        <end position="63"/>
    </location>
</feature>
<proteinExistence type="predicted"/>
<dbReference type="SMART" id="SM00147">
    <property type="entry name" value="RasGEF"/>
    <property type="match status" value="1"/>
</dbReference>
<dbReference type="PROSITE" id="PS50009">
    <property type="entry name" value="RASGEF_CAT"/>
    <property type="match status" value="1"/>
</dbReference>
<feature type="compositionally biased region" description="Basic and acidic residues" evidence="3">
    <location>
        <begin position="439"/>
        <end position="449"/>
    </location>
</feature>
<evidence type="ECO:0000256" key="3">
    <source>
        <dbReference type="SAM" id="MobiDB-lite"/>
    </source>
</evidence>
<dbReference type="GO" id="GO:0005085">
    <property type="term" value="F:guanyl-nucleotide exchange factor activity"/>
    <property type="evidence" value="ECO:0007669"/>
    <property type="project" value="UniProtKB-KW"/>
</dbReference>
<accession>A0A9W9AUV2</accession>
<dbReference type="InterPro" id="IPR001895">
    <property type="entry name" value="RASGEF_cat_dom"/>
</dbReference>
<feature type="domain" description="Ras-GEF" evidence="4">
    <location>
        <begin position="810"/>
        <end position="1048"/>
    </location>
</feature>
<dbReference type="CDD" id="cd00882">
    <property type="entry name" value="Ras_like_GTPase"/>
    <property type="match status" value="1"/>
</dbReference>
<dbReference type="Gene3D" id="1.20.870.10">
    <property type="entry name" value="Son of sevenless (SoS) protein Chain: S domain 1"/>
    <property type="match status" value="1"/>
</dbReference>
<evidence type="ECO:0000313" key="7">
    <source>
        <dbReference type="Proteomes" id="UP001150238"/>
    </source>
</evidence>
<feature type="region of interest" description="Disordered" evidence="3">
    <location>
        <begin position="501"/>
        <end position="576"/>
    </location>
</feature>
<feature type="region of interest" description="Disordered" evidence="3">
    <location>
        <begin position="736"/>
        <end position="756"/>
    </location>
</feature>
<keyword evidence="1 2" id="KW-0344">Guanine-nucleotide releasing factor</keyword>
<evidence type="ECO:0000259" key="5">
    <source>
        <dbReference type="PROSITE" id="PS50212"/>
    </source>
</evidence>
<feature type="compositionally biased region" description="Low complexity" evidence="3">
    <location>
        <begin position="178"/>
        <end position="224"/>
    </location>
</feature>